<dbReference type="AlphaFoldDB" id="A0A518BQ96"/>
<comment type="similarity">
    <text evidence="1 4">Belongs to the frataxin family.</text>
</comment>
<dbReference type="GO" id="GO:0008198">
    <property type="term" value="F:ferrous iron binding"/>
    <property type="evidence" value="ECO:0007669"/>
    <property type="project" value="TreeGrafter"/>
</dbReference>
<evidence type="ECO:0000313" key="6">
    <source>
        <dbReference type="Proteomes" id="UP000316921"/>
    </source>
</evidence>
<dbReference type="KEGG" id="pbap:Pla133_42550"/>
<dbReference type="HAMAP" id="MF_00142">
    <property type="entry name" value="CyaY"/>
    <property type="match status" value="1"/>
</dbReference>
<dbReference type="GO" id="GO:0005737">
    <property type="term" value="C:cytoplasm"/>
    <property type="evidence" value="ECO:0007669"/>
    <property type="project" value="UniProtKB-ARBA"/>
</dbReference>
<dbReference type="GO" id="GO:0004322">
    <property type="term" value="F:ferroxidase activity"/>
    <property type="evidence" value="ECO:0007669"/>
    <property type="project" value="TreeGrafter"/>
</dbReference>
<evidence type="ECO:0000256" key="2">
    <source>
        <dbReference type="ARBA" id="ARBA00022723"/>
    </source>
</evidence>
<proteinExistence type="inferred from homology"/>
<organism evidence="5 6">
    <name type="scientific">Engelhardtia mirabilis</name>
    <dbReference type="NCBI Taxonomy" id="2528011"/>
    <lineage>
        <taxon>Bacteria</taxon>
        <taxon>Pseudomonadati</taxon>
        <taxon>Planctomycetota</taxon>
        <taxon>Planctomycetia</taxon>
        <taxon>Planctomycetia incertae sedis</taxon>
        <taxon>Engelhardtia</taxon>
    </lineage>
</organism>
<dbReference type="PROSITE" id="PS50810">
    <property type="entry name" value="FRATAXIN_2"/>
    <property type="match status" value="1"/>
</dbReference>
<keyword evidence="6" id="KW-1185">Reference proteome</keyword>
<evidence type="ECO:0000313" key="5">
    <source>
        <dbReference type="EMBL" id="QDU69139.1"/>
    </source>
</evidence>
<dbReference type="PANTHER" id="PTHR16821:SF2">
    <property type="entry name" value="FRATAXIN, MITOCHONDRIAL"/>
    <property type="match status" value="1"/>
</dbReference>
<sequence length="104" mass="11749">MDSQEYTRLADACLDRVTDWLEPFDPDEVDFSTADGVVKIEFPDGATYVLNRQAGASQMWLAAGVSAWHYNWTGSSWSDDRDGHDLFENLSRVMSEKLGRKVSL</sequence>
<evidence type="ECO:0000256" key="3">
    <source>
        <dbReference type="ARBA" id="ARBA00023004"/>
    </source>
</evidence>
<protein>
    <recommendedName>
        <fullName evidence="4">Iron-sulfur cluster assembly protein CyaY</fullName>
    </recommendedName>
</protein>
<dbReference type="InterPro" id="IPR047584">
    <property type="entry name" value="CyaY"/>
</dbReference>
<dbReference type="Proteomes" id="UP000316921">
    <property type="component" value="Chromosome"/>
</dbReference>
<dbReference type="RefSeq" id="WP_145068768.1">
    <property type="nucleotide sequence ID" value="NZ_CP036287.1"/>
</dbReference>
<accession>A0A518BQ96</accession>
<dbReference type="GO" id="GO:0034986">
    <property type="term" value="F:iron chaperone activity"/>
    <property type="evidence" value="ECO:0007669"/>
    <property type="project" value="TreeGrafter"/>
</dbReference>
<dbReference type="GO" id="GO:0051537">
    <property type="term" value="F:2 iron, 2 sulfur cluster binding"/>
    <property type="evidence" value="ECO:0007669"/>
    <property type="project" value="TreeGrafter"/>
</dbReference>
<evidence type="ECO:0000256" key="4">
    <source>
        <dbReference type="HAMAP-Rule" id="MF_00142"/>
    </source>
</evidence>
<dbReference type="EMBL" id="CP036287">
    <property type="protein sequence ID" value="QDU69139.1"/>
    <property type="molecule type" value="Genomic_DNA"/>
</dbReference>
<evidence type="ECO:0000256" key="1">
    <source>
        <dbReference type="ARBA" id="ARBA00008183"/>
    </source>
</evidence>
<dbReference type="PANTHER" id="PTHR16821">
    <property type="entry name" value="FRATAXIN"/>
    <property type="match status" value="1"/>
</dbReference>
<dbReference type="Gene3D" id="3.30.920.10">
    <property type="entry name" value="Frataxin/CyaY"/>
    <property type="match status" value="1"/>
</dbReference>
<dbReference type="GO" id="GO:0008199">
    <property type="term" value="F:ferric iron binding"/>
    <property type="evidence" value="ECO:0007669"/>
    <property type="project" value="InterPro"/>
</dbReference>
<keyword evidence="3 4" id="KW-0408">Iron</keyword>
<gene>
    <name evidence="4" type="primary">cyaY</name>
    <name evidence="5" type="ORF">Pla133_42550</name>
</gene>
<dbReference type="GO" id="GO:0016226">
    <property type="term" value="P:iron-sulfur cluster assembly"/>
    <property type="evidence" value="ECO:0007669"/>
    <property type="project" value="UniProtKB-UniRule"/>
</dbReference>
<dbReference type="SMART" id="SM01219">
    <property type="entry name" value="Frataxin_Cyay"/>
    <property type="match status" value="1"/>
</dbReference>
<comment type="function">
    <text evidence="4">Involved in iron-sulfur (Fe-S) cluster assembly. May act as a regulator of Fe-S biogenesis.</text>
</comment>
<dbReference type="SUPFAM" id="SSF55387">
    <property type="entry name" value="Frataxin/Nqo15-like"/>
    <property type="match status" value="1"/>
</dbReference>
<reference evidence="5 6" key="1">
    <citation type="submission" date="2019-02" db="EMBL/GenBank/DDBJ databases">
        <title>Deep-cultivation of Planctomycetes and their phenomic and genomic characterization uncovers novel biology.</title>
        <authorList>
            <person name="Wiegand S."/>
            <person name="Jogler M."/>
            <person name="Boedeker C."/>
            <person name="Pinto D."/>
            <person name="Vollmers J."/>
            <person name="Rivas-Marin E."/>
            <person name="Kohn T."/>
            <person name="Peeters S.H."/>
            <person name="Heuer A."/>
            <person name="Rast P."/>
            <person name="Oberbeckmann S."/>
            <person name="Bunk B."/>
            <person name="Jeske O."/>
            <person name="Meyerdierks A."/>
            <person name="Storesund J.E."/>
            <person name="Kallscheuer N."/>
            <person name="Luecker S."/>
            <person name="Lage O.M."/>
            <person name="Pohl T."/>
            <person name="Merkel B.J."/>
            <person name="Hornburger P."/>
            <person name="Mueller R.-W."/>
            <person name="Bruemmer F."/>
            <person name="Labrenz M."/>
            <person name="Spormann A.M."/>
            <person name="Op den Camp H."/>
            <person name="Overmann J."/>
            <person name="Amann R."/>
            <person name="Jetten M.S.M."/>
            <person name="Mascher T."/>
            <person name="Medema M.H."/>
            <person name="Devos D.P."/>
            <person name="Kaster A.-K."/>
            <person name="Ovreas L."/>
            <person name="Rohde M."/>
            <person name="Galperin M.Y."/>
            <person name="Jogler C."/>
        </authorList>
    </citation>
    <scope>NUCLEOTIDE SEQUENCE [LARGE SCALE GENOMIC DNA]</scope>
    <source>
        <strain evidence="5 6">Pla133</strain>
    </source>
</reference>
<dbReference type="InterPro" id="IPR036524">
    <property type="entry name" value="Frataxin/CyaY_sf"/>
</dbReference>
<dbReference type="Pfam" id="PF01491">
    <property type="entry name" value="Frataxin_Cyay"/>
    <property type="match status" value="1"/>
</dbReference>
<dbReference type="GO" id="GO:0006879">
    <property type="term" value="P:intracellular iron ion homeostasis"/>
    <property type="evidence" value="ECO:0007669"/>
    <property type="project" value="TreeGrafter"/>
</dbReference>
<keyword evidence="2 4" id="KW-0479">Metal-binding</keyword>
<dbReference type="InterPro" id="IPR002908">
    <property type="entry name" value="Frataxin/CyaY"/>
</dbReference>
<name>A0A518BQ96_9BACT</name>
<dbReference type="NCBIfam" id="TIGR03421">
    <property type="entry name" value="FeS_CyaY"/>
    <property type="match status" value="1"/>
</dbReference>